<keyword evidence="11" id="KW-1185">Reference proteome</keyword>
<dbReference type="InterPro" id="IPR045621">
    <property type="entry name" value="BPD_transp_1_N"/>
</dbReference>
<dbReference type="RefSeq" id="WP_377257224.1">
    <property type="nucleotide sequence ID" value="NZ_JBHMAA010000007.1"/>
</dbReference>
<feature type="transmembrane region" description="Helical" evidence="7">
    <location>
        <begin position="178"/>
        <end position="200"/>
    </location>
</feature>
<gene>
    <name evidence="10" type="ORF">ACFFP0_05085</name>
</gene>
<keyword evidence="3" id="KW-1003">Cell membrane</keyword>
<evidence type="ECO:0000256" key="7">
    <source>
        <dbReference type="RuleBase" id="RU363032"/>
    </source>
</evidence>
<dbReference type="InterPro" id="IPR035906">
    <property type="entry name" value="MetI-like_sf"/>
</dbReference>
<evidence type="ECO:0000256" key="3">
    <source>
        <dbReference type="ARBA" id="ARBA00022475"/>
    </source>
</evidence>
<evidence type="ECO:0000259" key="9">
    <source>
        <dbReference type="PROSITE" id="PS50928"/>
    </source>
</evidence>
<reference evidence="10 11" key="1">
    <citation type="submission" date="2024-09" db="EMBL/GenBank/DDBJ databases">
        <authorList>
            <person name="Sun Q."/>
            <person name="Mori K."/>
        </authorList>
    </citation>
    <scope>NUCLEOTIDE SEQUENCE [LARGE SCALE GENOMIC DNA]</scope>
    <source>
        <strain evidence="10 11">TBRC 4938</strain>
    </source>
</reference>
<comment type="caution">
    <text evidence="10">The sequence shown here is derived from an EMBL/GenBank/DDBJ whole genome shotgun (WGS) entry which is preliminary data.</text>
</comment>
<evidence type="ECO:0000256" key="1">
    <source>
        <dbReference type="ARBA" id="ARBA00004651"/>
    </source>
</evidence>
<feature type="transmembrane region" description="Helical" evidence="7">
    <location>
        <begin position="280"/>
        <end position="303"/>
    </location>
</feature>
<feature type="compositionally biased region" description="Polar residues" evidence="8">
    <location>
        <begin position="319"/>
        <end position="336"/>
    </location>
</feature>
<dbReference type="SUPFAM" id="SSF161098">
    <property type="entry name" value="MetI-like"/>
    <property type="match status" value="1"/>
</dbReference>
<evidence type="ECO:0000256" key="8">
    <source>
        <dbReference type="SAM" id="MobiDB-lite"/>
    </source>
</evidence>
<dbReference type="InterPro" id="IPR000515">
    <property type="entry name" value="MetI-like"/>
</dbReference>
<evidence type="ECO:0000256" key="2">
    <source>
        <dbReference type="ARBA" id="ARBA00022448"/>
    </source>
</evidence>
<dbReference type="PANTHER" id="PTHR43163">
    <property type="entry name" value="DIPEPTIDE TRANSPORT SYSTEM PERMEASE PROTEIN DPPB-RELATED"/>
    <property type="match status" value="1"/>
</dbReference>
<dbReference type="EMBL" id="JBHMAA010000007">
    <property type="protein sequence ID" value="MFB9948210.1"/>
    <property type="molecule type" value="Genomic_DNA"/>
</dbReference>
<protein>
    <submittedName>
        <fullName evidence="10">ABC transporter permease</fullName>
    </submittedName>
</protein>
<feature type="transmembrane region" description="Helical" evidence="7">
    <location>
        <begin position="101"/>
        <end position="125"/>
    </location>
</feature>
<dbReference type="PANTHER" id="PTHR43163:SF6">
    <property type="entry name" value="DIPEPTIDE TRANSPORT SYSTEM PERMEASE PROTEIN DPPB-RELATED"/>
    <property type="match status" value="1"/>
</dbReference>
<organism evidence="10 11">
    <name type="scientific">Rhizobium puerariae</name>
    <dbReference type="NCBI Taxonomy" id="1585791"/>
    <lineage>
        <taxon>Bacteria</taxon>
        <taxon>Pseudomonadati</taxon>
        <taxon>Pseudomonadota</taxon>
        <taxon>Alphaproteobacteria</taxon>
        <taxon>Hyphomicrobiales</taxon>
        <taxon>Rhizobiaceae</taxon>
        <taxon>Rhizobium/Agrobacterium group</taxon>
        <taxon>Rhizobium</taxon>
    </lineage>
</organism>
<keyword evidence="5 7" id="KW-1133">Transmembrane helix</keyword>
<feature type="transmembrane region" description="Helical" evidence="7">
    <location>
        <begin position="145"/>
        <end position="166"/>
    </location>
</feature>
<evidence type="ECO:0000313" key="11">
    <source>
        <dbReference type="Proteomes" id="UP001589692"/>
    </source>
</evidence>
<evidence type="ECO:0000256" key="4">
    <source>
        <dbReference type="ARBA" id="ARBA00022692"/>
    </source>
</evidence>
<accession>A0ABV6AC55</accession>
<proteinExistence type="inferred from homology"/>
<comment type="similarity">
    <text evidence="7">Belongs to the binding-protein-dependent transport system permease family.</text>
</comment>
<dbReference type="Proteomes" id="UP001589692">
    <property type="component" value="Unassembled WGS sequence"/>
</dbReference>
<feature type="domain" description="ABC transmembrane type-1" evidence="9">
    <location>
        <begin position="102"/>
        <end position="303"/>
    </location>
</feature>
<dbReference type="Gene3D" id="1.10.3720.10">
    <property type="entry name" value="MetI-like"/>
    <property type="match status" value="1"/>
</dbReference>
<dbReference type="Pfam" id="PF00528">
    <property type="entry name" value="BPD_transp_1"/>
    <property type="match status" value="1"/>
</dbReference>
<keyword evidence="2 7" id="KW-0813">Transport</keyword>
<feature type="transmembrane region" description="Helical" evidence="7">
    <location>
        <begin position="12"/>
        <end position="34"/>
    </location>
</feature>
<dbReference type="PROSITE" id="PS50928">
    <property type="entry name" value="ABC_TM1"/>
    <property type="match status" value="1"/>
</dbReference>
<dbReference type="Pfam" id="PF19300">
    <property type="entry name" value="BPD_transp_1_N"/>
    <property type="match status" value="1"/>
</dbReference>
<evidence type="ECO:0000313" key="10">
    <source>
        <dbReference type="EMBL" id="MFB9948210.1"/>
    </source>
</evidence>
<evidence type="ECO:0000256" key="5">
    <source>
        <dbReference type="ARBA" id="ARBA00022989"/>
    </source>
</evidence>
<sequence>MRNAYLAYATKRLFQAAVVILLAYVFTFVVVSILPGDPVTNVLRNPQNGFSEDEIREIIAAQGLDRPVLIQLWESLSSFLTGDLGLSMRSNRPVVTLIAEVLPSTLVLAFTGLVVALLLAVAIAYGTQFLPRRFGQGLLRGFPSLFLSVPNFVIGLVLIHVFGFQIGLFRVIEPDSFWATLFAAIALGIPVSAQIAEVLIANLDHESRQEYAAVARGRGLGQMRLFTSHLLKPSSLPVITVIALTVGELLGGSLITETVFGRTGVGSLVQRSVSTQDLPVLQAVVSLAAVVFVLVNLIADLVYPLLDPRVKLLGAPRQRPTSADESSAGISRAVTS</sequence>
<feature type="region of interest" description="Disordered" evidence="8">
    <location>
        <begin position="316"/>
        <end position="336"/>
    </location>
</feature>
<name>A0ABV6AC55_9HYPH</name>
<dbReference type="CDD" id="cd06261">
    <property type="entry name" value="TM_PBP2"/>
    <property type="match status" value="1"/>
</dbReference>
<evidence type="ECO:0000256" key="6">
    <source>
        <dbReference type="ARBA" id="ARBA00023136"/>
    </source>
</evidence>
<comment type="subcellular location">
    <subcellularLocation>
        <location evidence="1 7">Cell membrane</location>
        <topology evidence="1 7">Multi-pass membrane protein</topology>
    </subcellularLocation>
</comment>
<keyword evidence="6 7" id="KW-0472">Membrane</keyword>
<keyword evidence="4 7" id="KW-0812">Transmembrane</keyword>